<keyword evidence="1" id="KW-0472">Membrane</keyword>
<proteinExistence type="predicted"/>
<protein>
    <submittedName>
        <fullName evidence="2">Uncharacterized protein</fullName>
    </submittedName>
</protein>
<feature type="transmembrane region" description="Helical" evidence="1">
    <location>
        <begin position="7"/>
        <end position="30"/>
    </location>
</feature>
<comment type="caution">
    <text evidence="2">The sequence shown here is derived from an EMBL/GenBank/DDBJ whole genome shotgun (WGS) entry which is preliminary data.</text>
</comment>
<keyword evidence="1" id="KW-1133">Transmembrane helix</keyword>
<keyword evidence="1" id="KW-0812">Transmembrane</keyword>
<organism evidence="2">
    <name type="scientific">mine drainage metagenome</name>
    <dbReference type="NCBI Taxonomy" id="410659"/>
    <lineage>
        <taxon>unclassified sequences</taxon>
        <taxon>metagenomes</taxon>
        <taxon>ecological metagenomes</taxon>
    </lineage>
</organism>
<feature type="transmembrane region" description="Helical" evidence="1">
    <location>
        <begin position="42"/>
        <end position="62"/>
    </location>
</feature>
<evidence type="ECO:0000313" key="2">
    <source>
        <dbReference type="EMBL" id="OIR13295.1"/>
    </source>
</evidence>
<gene>
    <name evidence="2" type="ORF">GALL_56800</name>
</gene>
<name>A0A1J5SXU3_9ZZZZ</name>
<sequence length="102" mass="11399">MFSISPAIINVATIIFASLIVLFTSGIIYYVLTTYLKKTGEVIYLAVFIILTVVCINVALHFQRSTDAHSLIQFRELLLGIVIITGLATFFVPFLTKHETVF</sequence>
<reference evidence="2" key="1">
    <citation type="submission" date="2016-10" db="EMBL/GenBank/DDBJ databases">
        <title>Sequence of Gallionella enrichment culture.</title>
        <authorList>
            <person name="Poehlein A."/>
            <person name="Muehling M."/>
            <person name="Daniel R."/>
        </authorList>
    </citation>
    <scope>NUCLEOTIDE SEQUENCE</scope>
</reference>
<evidence type="ECO:0000256" key="1">
    <source>
        <dbReference type="SAM" id="Phobius"/>
    </source>
</evidence>
<dbReference type="AlphaFoldDB" id="A0A1J5SXU3"/>
<accession>A0A1J5SXU3</accession>
<dbReference type="EMBL" id="MLJW01000015">
    <property type="protein sequence ID" value="OIR13295.1"/>
    <property type="molecule type" value="Genomic_DNA"/>
</dbReference>
<feature type="transmembrane region" description="Helical" evidence="1">
    <location>
        <begin position="74"/>
        <end position="95"/>
    </location>
</feature>